<evidence type="ECO:0000313" key="2">
    <source>
        <dbReference type="EMBL" id="MBK1842816.1"/>
    </source>
</evidence>
<name>A0ABS1FHB4_9PROT</name>
<reference evidence="3" key="1">
    <citation type="submission" date="2021-01" db="EMBL/GenBank/DDBJ databases">
        <title>Genome public.</title>
        <authorList>
            <person name="Liu C."/>
            <person name="Sun Q."/>
        </authorList>
    </citation>
    <scope>NUCLEOTIDE SEQUENCE [LARGE SCALE GENOMIC DNA]</scope>
    <source>
        <strain evidence="3">YIM B02556</strain>
    </source>
</reference>
<evidence type="ECO:0000256" key="1">
    <source>
        <dbReference type="SAM" id="MobiDB-lite"/>
    </source>
</evidence>
<comment type="caution">
    <text evidence="2">The sequence shown here is derived from an EMBL/GenBank/DDBJ whole genome shotgun (WGS) entry which is preliminary data.</text>
</comment>
<feature type="region of interest" description="Disordered" evidence="1">
    <location>
        <begin position="116"/>
        <end position="138"/>
    </location>
</feature>
<dbReference type="Proteomes" id="UP000652760">
    <property type="component" value="Unassembled WGS sequence"/>
</dbReference>
<evidence type="ECO:0000313" key="3">
    <source>
        <dbReference type="Proteomes" id="UP000652760"/>
    </source>
</evidence>
<gene>
    <name evidence="2" type="ORF">JHL17_36030</name>
</gene>
<dbReference type="RefSeq" id="WP_200199479.1">
    <property type="nucleotide sequence ID" value="NZ_JAENHM010000093.1"/>
</dbReference>
<organism evidence="2 3">
    <name type="scientific">Azospirillum endophyticum</name>
    <dbReference type="NCBI Taxonomy" id="2800326"/>
    <lineage>
        <taxon>Bacteria</taxon>
        <taxon>Pseudomonadati</taxon>
        <taxon>Pseudomonadota</taxon>
        <taxon>Alphaproteobacteria</taxon>
        <taxon>Rhodospirillales</taxon>
        <taxon>Azospirillaceae</taxon>
        <taxon>Azospirillum</taxon>
    </lineage>
</organism>
<dbReference type="EMBL" id="JAENHM010000093">
    <property type="protein sequence ID" value="MBK1842816.1"/>
    <property type="molecule type" value="Genomic_DNA"/>
</dbReference>
<keyword evidence="3" id="KW-1185">Reference proteome</keyword>
<accession>A0ABS1FHB4</accession>
<proteinExistence type="predicted"/>
<sequence length="138" mass="13709">MAISLEDSIVNFAKAAASAQDALAQDNHPLMLSLYEFQFSTTTDTKVGLNLSAQLSGGDESDKFSVTGSASAARDSTVGLMIHCVMQNPRLAQNFAAQSAQVQGMNLTSNAILPSGGGASGGASGGGDGGDGGGNPGV</sequence>
<protein>
    <submittedName>
        <fullName evidence="2">Uncharacterized protein</fullName>
    </submittedName>
</protein>